<dbReference type="AlphaFoldDB" id="A0A318RSE1"/>
<proteinExistence type="predicted"/>
<evidence type="ECO:0000313" key="2">
    <source>
        <dbReference type="Proteomes" id="UP000247591"/>
    </source>
</evidence>
<reference evidence="1 2" key="1">
    <citation type="submission" date="2018-06" db="EMBL/GenBank/DDBJ databases">
        <title>Genomic Encyclopedia of Type Strains, Phase IV (KMG-IV): sequencing the most valuable type-strain genomes for metagenomic binning, comparative biology and taxonomic classification.</title>
        <authorList>
            <person name="Goeker M."/>
        </authorList>
    </citation>
    <scope>NUCLEOTIDE SEQUENCE [LARGE SCALE GENOMIC DNA]</scope>
    <source>
        <strain evidence="1 2">DSM 45521</strain>
    </source>
</reference>
<dbReference type="InterPro" id="IPR011051">
    <property type="entry name" value="RmlC_Cupin_sf"/>
</dbReference>
<dbReference type="InterPro" id="IPR047142">
    <property type="entry name" value="OryJ/VirC-like"/>
</dbReference>
<evidence type="ECO:0000313" key="1">
    <source>
        <dbReference type="EMBL" id="PYE11929.1"/>
    </source>
</evidence>
<organism evidence="1 2">
    <name type="scientific">Williamsia limnetica</name>
    <dbReference type="NCBI Taxonomy" id="882452"/>
    <lineage>
        <taxon>Bacteria</taxon>
        <taxon>Bacillati</taxon>
        <taxon>Actinomycetota</taxon>
        <taxon>Actinomycetes</taxon>
        <taxon>Mycobacteriales</taxon>
        <taxon>Nocardiaceae</taxon>
        <taxon>Williamsia</taxon>
    </lineage>
</organism>
<dbReference type="Gene3D" id="2.60.120.10">
    <property type="entry name" value="Jelly Rolls"/>
    <property type="match status" value="1"/>
</dbReference>
<dbReference type="EMBL" id="QJSP01000027">
    <property type="protein sequence ID" value="PYE11929.1"/>
    <property type="molecule type" value="Genomic_DNA"/>
</dbReference>
<dbReference type="PANTHER" id="PTHR36156:SF2">
    <property type="entry name" value="CUPIN TYPE-2 DOMAIN-CONTAINING PROTEIN"/>
    <property type="match status" value="1"/>
</dbReference>
<dbReference type="InterPro" id="IPR014710">
    <property type="entry name" value="RmlC-like_jellyroll"/>
</dbReference>
<gene>
    <name evidence="1" type="ORF">DFR67_1273</name>
</gene>
<sequence length="139" mass="14622">MKHVVTGIAEDGSSFLESVTVYDGPVTESASTGVYEHSSAPDITRPATGIHLDLAPDPGSVSWRLVEFWPGRDIPFHHTDSVDVTVVAHGTVDFAVDSETIGLDVGDVVVVNGAGHSWKTESGCRLLVGMVGGRAEPPE</sequence>
<dbReference type="Proteomes" id="UP000247591">
    <property type="component" value="Unassembled WGS sequence"/>
</dbReference>
<accession>A0A318RSE1</accession>
<dbReference type="SUPFAM" id="SSF51182">
    <property type="entry name" value="RmlC-like cupins"/>
    <property type="match status" value="1"/>
</dbReference>
<evidence type="ECO:0008006" key="3">
    <source>
        <dbReference type="Google" id="ProtNLM"/>
    </source>
</evidence>
<dbReference type="OrthoDB" id="713485at2"/>
<name>A0A318RSE1_WILLI</name>
<comment type="caution">
    <text evidence="1">The sequence shown here is derived from an EMBL/GenBank/DDBJ whole genome shotgun (WGS) entry which is preliminary data.</text>
</comment>
<dbReference type="PANTHER" id="PTHR36156">
    <property type="entry name" value="SLR2101 PROTEIN"/>
    <property type="match status" value="1"/>
</dbReference>
<protein>
    <recommendedName>
        <fullName evidence="3">Cupin 2 conserved barrel domain-containing protein</fullName>
    </recommendedName>
</protein>
<keyword evidence="2" id="KW-1185">Reference proteome</keyword>
<dbReference type="RefSeq" id="WP_110472795.1">
    <property type="nucleotide sequence ID" value="NZ_QJSP01000027.1"/>
</dbReference>